<gene>
    <name evidence="2" type="ORF">LTRI10_LOCUS4722</name>
</gene>
<feature type="compositionally biased region" description="Low complexity" evidence="1">
    <location>
        <begin position="24"/>
        <end position="33"/>
    </location>
</feature>
<protein>
    <submittedName>
        <fullName evidence="2">Uncharacterized protein</fullName>
    </submittedName>
</protein>
<reference evidence="2 3" key="1">
    <citation type="submission" date="2024-04" db="EMBL/GenBank/DDBJ databases">
        <authorList>
            <person name="Fracassetti M."/>
        </authorList>
    </citation>
    <scope>NUCLEOTIDE SEQUENCE [LARGE SCALE GENOMIC DNA]</scope>
</reference>
<accession>A0AAV2CL36</accession>
<dbReference type="AlphaFoldDB" id="A0AAV2CL36"/>
<organism evidence="2 3">
    <name type="scientific">Linum trigynum</name>
    <dbReference type="NCBI Taxonomy" id="586398"/>
    <lineage>
        <taxon>Eukaryota</taxon>
        <taxon>Viridiplantae</taxon>
        <taxon>Streptophyta</taxon>
        <taxon>Embryophyta</taxon>
        <taxon>Tracheophyta</taxon>
        <taxon>Spermatophyta</taxon>
        <taxon>Magnoliopsida</taxon>
        <taxon>eudicotyledons</taxon>
        <taxon>Gunneridae</taxon>
        <taxon>Pentapetalae</taxon>
        <taxon>rosids</taxon>
        <taxon>fabids</taxon>
        <taxon>Malpighiales</taxon>
        <taxon>Linaceae</taxon>
        <taxon>Linum</taxon>
    </lineage>
</organism>
<evidence type="ECO:0000313" key="2">
    <source>
        <dbReference type="EMBL" id="CAL1357063.1"/>
    </source>
</evidence>
<dbReference type="PANTHER" id="PTHR34657:SF10">
    <property type="entry name" value="F21M11.6 PROTEIN"/>
    <property type="match status" value="1"/>
</dbReference>
<evidence type="ECO:0000256" key="1">
    <source>
        <dbReference type="SAM" id="MobiDB-lite"/>
    </source>
</evidence>
<name>A0AAV2CL36_9ROSI</name>
<keyword evidence="3" id="KW-1185">Reference proteome</keyword>
<sequence length="158" mass="17384">MRLPPRRILASNKRKDKEDTTCDSSKSSAPSLSSLVATMEPVVKPTTAVVGYDEFTEPVGSNNQLLAGYLAHEFLSKGTLFGEPMSQAENCPSPIYVKAKKIKPSMERETKAAAMVKSEQNIGKRSERYLEVSKLLKMEGAHLPGIINPTQLAQFLQM</sequence>
<dbReference type="PANTHER" id="PTHR34657">
    <property type="entry name" value="EMBRYO SAC DEVELOPMENT ARREST 6"/>
    <property type="match status" value="1"/>
</dbReference>
<proteinExistence type="predicted"/>
<feature type="region of interest" description="Disordered" evidence="1">
    <location>
        <begin position="1"/>
        <end position="33"/>
    </location>
</feature>
<dbReference type="EMBL" id="OZ034813">
    <property type="protein sequence ID" value="CAL1357063.1"/>
    <property type="molecule type" value="Genomic_DNA"/>
</dbReference>
<evidence type="ECO:0000313" key="3">
    <source>
        <dbReference type="Proteomes" id="UP001497516"/>
    </source>
</evidence>
<dbReference type="Proteomes" id="UP001497516">
    <property type="component" value="Chromosome 1"/>
</dbReference>